<reference evidence="10" key="2">
    <citation type="journal article" date="2020" name="PLoS Negl. Trop. Dis.">
        <title>High-quality nuclear genome for Sarcoptes scabiei-A critical resource for a neglected parasite.</title>
        <authorList>
            <person name="Korhonen P.K."/>
            <person name="Gasser R.B."/>
            <person name="Ma G."/>
            <person name="Wang T."/>
            <person name="Stroehlein A.J."/>
            <person name="Young N.D."/>
            <person name="Ang C.S."/>
            <person name="Fernando D.D."/>
            <person name="Lu H.C."/>
            <person name="Taylor S."/>
            <person name="Reynolds S.L."/>
            <person name="Mofiz E."/>
            <person name="Najaraj S.H."/>
            <person name="Gowda H."/>
            <person name="Madugundu A."/>
            <person name="Renuse S."/>
            <person name="Holt D."/>
            <person name="Pandey A."/>
            <person name="Papenfuss A.T."/>
            <person name="Fischer K."/>
        </authorList>
    </citation>
    <scope>NUCLEOTIDE SEQUENCE [LARGE SCALE GENOMIC DNA]</scope>
</reference>
<evidence type="ECO:0000256" key="5">
    <source>
        <dbReference type="SAM" id="MobiDB-lite"/>
    </source>
</evidence>
<dbReference type="VEuPathDB" id="VectorBase:SSCA002465"/>
<evidence type="ECO:0000313" key="9">
    <source>
        <dbReference type="EnsemblMetazoa" id="KAF7491473.1"/>
    </source>
</evidence>
<feature type="compositionally biased region" description="Low complexity" evidence="5">
    <location>
        <begin position="14"/>
        <end position="24"/>
    </location>
</feature>
<evidence type="ECO:0000256" key="6">
    <source>
        <dbReference type="SAM" id="Phobius"/>
    </source>
</evidence>
<dbReference type="GO" id="GO:0045055">
    <property type="term" value="P:regulated exocytosis"/>
    <property type="evidence" value="ECO:0007669"/>
    <property type="project" value="TreeGrafter"/>
</dbReference>
<dbReference type="Proteomes" id="UP000070412">
    <property type="component" value="Unassembled WGS sequence"/>
</dbReference>
<keyword evidence="4 6" id="KW-0472">Membrane</keyword>
<feature type="transmembrane region" description="Helical" evidence="6">
    <location>
        <begin position="146"/>
        <end position="168"/>
    </location>
</feature>
<dbReference type="GO" id="GO:0032588">
    <property type="term" value="C:trans-Golgi network membrane"/>
    <property type="evidence" value="ECO:0007669"/>
    <property type="project" value="TreeGrafter"/>
</dbReference>
<feature type="transmembrane region" description="Helical" evidence="6">
    <location>
        <begin position="71"/>
        <end position="97"/>
    </location>
</feature>
<feature type="transmembrane region" description="Helical" evidence="6">
    <location>
        <begin position="175"/>
        <end position="195"/>
    </location>
</feature>
<dbReference type="EnsemblMetazoa" id="SSS_6920s_mrna">
    <property type="protein sequence ID" value="KAF7491473.1"/>
    <property type="gene ID" value="SSS_6920"/>
</dbReference>
<dbReference type="Gene3D" id="1.20.120.550">
    <property type="entry name" value="Membrane associated eicosanoid/glutathione metabolism-like domain"/>
    <property type="match status" value="1"/>
</dbReference>
<feature type="compositionally biased region" description="Polar residues" evidence="5">
    <location>
        <begin position="1"/>
        <end position="11"/>
    </location>
</feature>
<dbReference type="Proteomes" id="UP000616769">
    <property type="component" value="Unassembled WGS sequence"/>
</dbReference>
<comment type="subcellular location">
    <subcellularLocation>
        <location evidence="1">Membrane</location>
    </subcellularLocation>
</comment>
<dbReference type="PANTHER" id="PTHR31004">
    <property type="entry name" value="TRANSMEMBRANE PROTEIN 79"/>
    <property type="match status" value="1"/>
</dbReference>
<dbReference type="SUPFAM" id="SSF161084">
    <property type="entry name" value="MAPEG domain-like"/>
    <property type="match status" value="1"/>
</dbReference>
<evidence type="ECO:0000256" key="2">
    <source>
        <dbReference type="ARBA" id="ARBA00022692"/>
    </source>
</evidence>
<dbReference type="Pfam" id="PF01124">
    <property type="entry name" value="MAPEG"/>
    <property type="match status" value="1"/>
</dbReference>
<evidence type="ECO:0000313" key="7">
    <source>
        <dbReference type="EMBL" id="KAF7491473.1"/>
    </source>
</evidence>
<dbReference type="OMA" id="HEHYVEV"/>
<dbReference type="GO" id="GO:0005765">
    <property type="term" value="C:lysosomal membrane"/>
    <property type="evidence" value="ECO:0007669"/>
    <property type="project" value="TreeGrafter"/>
</dbReference>
<protein>
    <submittedName>
        <fullName evidence="7">Transmembrane protein 79</fullName>
    </submittedName>
</protein>
<proteinExistence type="predicted"/>
<keyword evidence="10" id="KW-1185">Reference proteome</keyword>
<reference evidence="7" key="3">
    <citation type="submission" date="2020-01" db="EMBL/GenBank/DDBJ databases">
        <authorList>
            <person name="Korhonen P.K.K."/>
            <person name="Guangxu M.G."/>
            <person name="Wang T.W."/>
            <person name="Stroehlein A.J.S."/>
            <person name="Young N.D."/>
            <person name="Ang C.-S.A."/>
            <person name="Fernando D.W.F."/>
            <person name="Lu H.L."/>
            <person name="Taylor S.T."/>
            <person name="Ehtesham M.E.M."/>
            <person name="Najaraj S.H.N."/>
            <person name="Harsha G.H.G."/>
            <person name="Madugundu A.M."/>
            <person name="Renuse S.R."/>
            <person name="Holt D.H."/>
            <person name="Pandey A.P."/>
            <person name="Papenfuss A.P."/>
            <person name="Gasser R.B.G."/>
            <person name="Fischer K.F."/>
        </authorList>
    </citation>
    <scope>NUCLEOTIDE SEQUENCE</scope>
    <source>
        <strain evidence="7">SSS_KF_BRIS2020</strain>
    </source>
</reference>
<feature type="region of interest" description="Disordered" evidence="5">
    <location>
        <begin position="1"/>
        <end position="24"/>
    </location>
</feature>
<dbReference type="InterPro" id="IPR001129">
    <property type="entry name" value="Membr-assoc_MAPEG"/>
</dbReference>
<accession>A0A132AM93</accession>
<keyword evidence="3 6" id="KW-1133">Transmembrane helix</keyword>
<keyword evidence="2 6" id="KW-0812">Transmembrane</keyword>
<dbReference type="EMBL" id="JXLN01018595">
    <property type="protein sequence ID" value="KPM12023.1"/>
    <property type="molecule type" value="Genomic_DNA"/>
</dbReference>
<sequence>MSTSKTPTTRLQGRRMASSSRSSASEEIPRKLLMMMSGAGLSLLVIFTLAYHRFHKSIILLPRMTSASDRLVYTLQLQAFALIPILVSIWHVIYNRLTNKVYNPLSGREHFVEKSNRILTNTIEHSLINLFAELILAVYLPNDMMHWIPLMVFLFVFGRIAFWIGYTIHPKFRGLGFAMNFVPLNIAFFVIMGYATGTVRRFYPSSALKTEL</sequence>
<gene>
    <name evidence="8" type="ORF">QR98_0106040</name>
    <name evidence="7" type="ORF">SSS_6920</name>
</gene>
<evidence type="ECO:0000256" key="1">
    <source>
        <dbReference type="ARBA" id="ARBA00004370"/>
    </source>
</evidence>
<feature type="transmembrane region" description="Helical" evidence="6">
    <location>
        <begin position="32"/>
        <end position="51"/>
    </location>
</feature>
<evidence type="ECO:0000256" key="4">
    <source>
        <dbReference type="ARBA" id="ARBA00023136"/>
    </source>
</evidence>
<dbReference type="AlphaFoldDB" id="A0A132AM93"/>
<reference evidence="8 11" key="1">
    <citation type="journal article" date="2015" name="Parasit. Vectors">
        <title>Draft genome of the scabies mite.</title>
        <authorList>
            <person name="Rider S.D.Jr."/>
            <person name="Morgan M.S."/>
            <person name="Arlian L.G."/>
        </authorList>
    </citation>
    <scope>NUCLEOTIDE SEQUENCE [LARGE SCALE GENOMIC DNA]</scope>
    <source>
        <strain evidence="8">Arlian Lab</strain>
    </source>
</reference>
<evidence type="ECO:0000313" key="8">
    <source>
        <dbReference type="EMBL" id="KPM12023.1"/>
    </source>
</evidence>
<dbReference type="EMBL" id="WVUK01000059">
    <property type="protein sequence ID" value="KAF7491473.1"/>
    <property type="molecule type" value="Genomic_DNA"/>
</dbReference>
<evidence type="ECO:0000313" key="11">
    <source>
        <dbReference type="Proteomes" id="UP000616769"/>
    </source>
</evidence>
<evidence type="ECO:0000256" key="3">
    <source>
        <dbReference type="ARBA" id="ARBA00022989"/>
    </source>
</evidence>
<dbReference type="InterPro" id="IPR023352">
    <property type="entry name" value="MAPEG-like_dom_sf"/>
</dbReference>
<name>A0A132AM93_SARSC</name>
<reference evidence="9" key="4">
    <citation type="submission" date="2022-06" db="UniProtKB">
        <authorList>
            <consortium name="EnsemblMetazoa"/>
        </authorList>
    </citation>
    <scope>IDENTIFICATION</scope>
</reference>
<dbReference type="PANTHER" id="PTHR31004:SF1">
    <property type="entry name" value="TRANSMEMBRANE PROTEIN 79"/>
    <property type="match status" value="1"/>
</dbReference>
<evidence type="ECO:0000313" key="10">
    <source>
        <dbReference type="Proteomes" id="UP000070412"/>
    </source>
</evidence>
<organism evidence="8 11">
    <name type="scientific">Sarcoptes scabiei</name>
    <name type="common">Itch mite</name>
    <name type="synonym">Acarus scabiei</name>
    <dbReference type="NCBI Taxonomy" id="52283"/>
    <lineage>
        <taxon>Eukaryota</taxon>
        <taxon>Metazoa</taxon>
        <taxon>Ecdysozoa</taxon>
        <taxon>Arthropoda</taxon>
        <taxon>Chelicerata</taxon>
        <taxon>Arachnida</taxon>
        <taxon>Acari</taxon>
        <taxon>Acariformes</taxon>
        <taxon>Sarcoptiformes</taxon>
        <taxon>Astigmata</taxon>
        <taxon>Psoroptidia</taxon>
        <taxon>Sarcoptoidea</taxon>
        <taxon>Sarcoptidae</taxon>
        <taxon>Sarcoptinae</taxon>
        <taxon>Sarcoptes</taxon>
    </lineage>
</organism>
<dbReference type="OrthoDB" id="6515426at2759"/>